<dbReference type="EMBL" id="MSFL01000021">
    <property type="protein sequence ID" value="PWY75520.1"/>
    <property type="molecule type" value="Genomic_DNA"/>
</dbReference>
<dbReference type="PANTHER" id="PTHR33048">
    <property type="entry name" value="PTH11-LIKE INTEGRAL MEMBRANE PROTEIN (AFU_ORTHOLOGUE AFUA_5G11245)"/>
    <property type="match status" value="1"/>
</dbReference>
<dbReference type="InterPro" id="IPR049326">
    <property type="entry name" value="Rhodopsin_dom_fungi"/>
</dbReference>
<keyword evidence="3 7" id="KW-1133">Transmembrane helix</keyword>
<keyword evidence="10" id="KW-1185">Reference proteome</keyword>
<dbReference type="Pfam" id="PF20684">
    <property type="entry name" value="Fung_rhodopsin"/>
    <property type="match status" value="1"/>
</dbReference>
<proteinExistence type="inferred from homology"/>
<keyword evidence="4 7" id="KW-0472">Membrane</keyword>
<dbReference type="GO" id="GO:0016020">
    <property type="term" value="C:membrane"/>
    <property type="evidence" value="ECO:0007669"/>
    <property type="project" value="UniProtKB-SubCell"/>
</dbReference>
<dbReference type="PANTHER" id="PTHR33048:SF47">
    <property type="entry name" value="INTEGRAL MEMBRANE PROTEIN-RELATED"/>
    <property type="match status" value="1"/>
</dbReference>
<dbReference type="OrthoDB" id="5278984at2759"/>
<organism evidence="9 10">
    <name type="scientific">Aspergillus heteromorphus CBS 117.55</name>
    <dbReference type="NCBI Taxonomy" id="1448321"/>
    <lineage>
        <taxon>Eukaryota</taxon>
        <taxon>Fungi</taxon>
        <taxon>Dikarya</taxon>
        <taxon>Ascomycota</taxon>
        <taxon>Pezizomycotina</taxon>
        <taxon>Eurotiomycetes</taxon>
        <taxon>Eurotiomycetidae</taxon>
        <taxon>Eurotiales</taxon>
        <taxon>Aspergillaceae</taxon>
        <taxon>Aspergillus</taxon>
        <taxon>Aspergillus subgen. Circumdati</taxon>
    </lineage>
</organism>
<evidence type="ECO:0000256" key="5">
    <source>
        <dbReference type="ARBA" id="ARBA00038359"/>
    </source>
</evidence>
<evidence type="ECO:0000256" key="7">
    <source>
        <dbReference type="SAM" id="Phobius"/>
    </source>
</evidence>
<dbReference type="GeneID" id="37069015"/>
<gene>
    <name evidence="9" type="ORF">BO70DRAFT_398369</name>
</gene>
<dbReference type="Proteomes" id="UP000247233">
    <property type="component" value="Unassembled WGS sequence"/>
</dbReference>
<evidence type="ECO:0000256" key="6">
    <source>
        <dbReference type="SAM" id="MobiDB-lite"/>
    </source>
</evidence>
<keyword evidence="2 7" id="KW-0812">Transmembrane</keyword>
<evidence type="ECO:0000256" key="1">
    <source>
        <dbReference type="ARBA" id="ARBA00004141"/>
    </source>
</evidence>
<evidence type="ECO:0000256" key="2">
    <source>
        <dbReference type="ARBA" id="ARBA00022692"/>
    </source>
</evidence>
<feature type="transmembrane region" description="Helical" evidence="7">
    <location>
        <begin position="96"/>
        <end position="117"/>
    </location>
</feature>
<dbReference type="AlphaFoldDB" id="A0A317VUH2"/>
<dbReference type="STRING" id="1448321.A0A317VUH2"/>
<comment type="subcellular location">
    <subcellularLocation>
        <location evidence="1">Membrane</location>
        <topology evidence="1">Multi-pass membrane protein</topology>
    </subcellularLocation>
</comment>
<sequence>MLQISAAVLLGPQDPGPLFQHENNWFRYAARVISIRSDIILLVLPIPHVIRLTTDDYAPEDRPLDYLSHEESLGLIATLIALFEFSTNNADSDNTWTGALLVIWAIVEVGMYLMAACMMSSFRPLGKYPLGMVSDRYKATARSSSGDEETLELVSVAGEGDRETTGNRPGDYGQESFYSGAR</sequence>
<feature type="region of interest" description="Disordered" evidence="6">
    <location>
        <begin position="141"/>
        <end position="182"/>
    </location>
</feature>
<dbReference type="VEuPathDB" id="FungiDB:BO70DRAFT_398369"/>
<evidence type="ECO:0000313" key="9">
    <source>
        <dbReference type="EMBL" id="PWY75520.1"/>
    </source>
</evidence>
<comment type="similarity">
    <text evidence="5">Belongs to the SAT4 family.</text>
</comment>
<evidence type="ECO:0000256" key="3">
    <source>
        <dbReference type="ARBA" id="ARBA00022989"/>
    </source>
</evidence>
<feature type="domain" description="Rhodopsin" evidence="8">
    <location>
        <begin position="23"/>
        <end position="121"/>
    </location>
</feature>
<dbReference type="InterPro" id="IPR052337">
    <property type="entry name" value="SAT4-like"/>
</dbReference>
<evidence type="ECO:0000313" key="10">
    <source>
        <dbReference type="Proteomes" id="UP000247233"/>
    </source>
</evidence>
<evidence type="ECO:0000256" key="4">
    <source>
        <dbReference type="ARBA" id="ARBA00023136"/>
    </source>
</evidence>
<accession>A0A317VUH2</accession>
<name>A0A317VUH2_9EURO</name>
<evidence type="ECO:0000259" key="8">
    <source>
        <dbReference type="Pfam" id="PF20684"/>
    </source>
</evidence>
<reference evidence="9 10" key="1">
    <citation type="submission" date="2016-12" db="EMBL/GenBank/DDBJ databases">
        <title>The genomes of Aspergillus section Nigri reveals drivers in fungal speciation.</title>
        <authorList>
            <consortium name="DOE Joint Genome Institute"/>
            <person name="Vesth T.C."/>
            <person name="Nybo J."/>
            <person name="Theobald S."/>
            <person name="Brandl J."/>
            <person name="Frisvad J.C."/>
            <person name="Nielsen K.F."/>
            <person name="Lyhne E.K."/>
            <person name="Kogle M.E."/>
            <person name="Kuo A."/>
            <person name="Riley R."/>
            <person name="Clum A."/>
            <person name="Nolan M."/>
            <person name="Lipzen A."/>
            <person name="Salamov A."/>
            <person name="Henrissat B."/>
            <person name="Wiebenga A."/>
            <person name="De Vries R.P."/>
            <person name="Grigoriev I.V."/>
            <person name="Mortensen U.H."/>
            <person name="Andersen M.R."/>
            <person name="Baker S.E."/>
        </authorList>
    </citation>
    <scope>NUCLEOTIDE SEQUENCE [LARGE SCALE GENOMIC DNA]</scope>
    <source>
        <strain evidence="9 10">CBS 117.55</strain>
    </source>
</reference>
<comment type="caution">
    <text evidence="9">The sequence shown here is derived from an EMBL/GenBank/DDBJ whole genome shotgun (WGS) entry which is preliminary data.</text>
</comment>
<protein>
    <recommendedName>
        <fullName evidence="8">Rhodopsin domain-containing protein</fullName>
    </recommendedName>
</protein>
<dbReference type="RefSeq" id="XP_025397486.1">
    <property type="nucleotide sequence ID" value="XM_025546778.1"/>
</dbReference>